<organism evidence="10 11">
    <name type="scientific">Sphingobium nicotianae</name>
    <dbReference type="NCBI Taxonomy" id="2782607"/>
    <lineage>
        <taxon>Bacteria</taxon>
        <taxon>Pseudomonadati</taxon>
        <taxon>Pseudomonadota</taxon>
        <taxon>Alphaproteobacteria</taxon>
        <taxon>Sphingomonadales</taxon>
        <taxon>Sphingomonadaceae</taxon>
        <taxon>Sphingobium</taxon>
    </lineage>
</organism>
<feature type="transmembrane region" description="Helical" evidence="8">
    <location>
        <begin position="53"/>
        <end position="76"/>
    </location>
</feature>
<keyword evidence="7" id="KW-0270">Exopolysaccharide synthesis</keyword>
<feature type="transmembrane region" description="Helical" evidence="8">
    <location>
        <begin position="262"/>
        <end position="286"/>
    </location>
</feature>
<feature type="domain" description="Bacterial sugar transferase" evidence="9">
    <location>
        <begin position="260"/>
        <end position="447"/>
    </location>
</feature>
<dbReference type="Pfam" id="PF02397">
    <property type="entry name" value="Bac_transf"/>
    <property type="match status" value="1"/>
</dbReference>
<feature type="transmembrane region" description="Helical" evidence="8">
    <location>
        <begin position="16"/>
        <end position="41"/>
    </location>
</feature>
<dbReference type="GO" id="GO:0016780">
    <property type="term" value="F:phosphotransferase activity, for other substituted phosphate groups"/>
    <property type="evidence" value="ECO:0007669"/>
    <property type="project" value="TreeGrafter"/>
</dbReference>
<evidence type="ECO:0000256" key="8">
    <source>
        <dbReference type="SAM" id="Phobius"/>
    </source>
</evidence>
<comment type="subcellular location">
    <subcellularLocation>
        <location evidence="1">Membrane</location>
        <topology evidence="1">Multi-pass membrane protein</topology>
    </subcellularLocation>
</comment>
<protein>
    <submittedName>
        <fullName evidence="10">Exopolysaccharide biosynthesis polyprenyl glycosylphosphotransferase</fullName>
    </submittedName>
</protein>
<reference evidence="10" key="1">
    <citation type="submission" date="2021-05" db="EMBL/GenBank/DDBJ databases">
        <title>Genome of Sphingobium sp. strain.</title>
        <authorList>
            <person name="Fan R."/>
        </authorList>
    </citation>
    <scope>NUCLEOTIDE SEQUENCE</scope>
    <source>
        <strain evidence="10">H33</strain>
    </source>
</reference>
<evidence type="ECO:0000313" key="10">
    <source>
        <dbReference type="EMBL" id="MBT2185718.1"/>
    </source>
</evidence>
<dbReference type="PANTHER" id="PTHR30576">
    <property type="entry name" value="COLANIC BIOSYNTHESIS UDP-GLUCOSE LIPID CARRIER TRANSFERASE"/>
    <property type="match status" value="1"/>
</dbReference>
<evidence type="ECO:0000256" key="3">
    <source>
        <dbReference type="ARBA" id="ARBA00022679"/>
    </source>
</evidence>
<keyword evidence="6 8" id="KW-0472">Membrane</keyword>
<dbReference type="RefSeq" id="WP_214621446.1">
    <property type="nucleotide sequence ID" value="NZ_JAHGAW010000001.1"/>
</dbReference>
<dbReference type="EMBL" id="JAHGAW010000001">
    <property type="protein sequence ID" value="MBT2185718.1"/>
    <property type="molecule type" value="Genomic_DNA"/>
</dbReference>
<evidence type="ECO:0000256" key="1">
    <source>
        <dbReference type="ARBA" id="ARBA00004141"/>
    </source>
</evidence>
<feature type="transmembrane region" description="Helical" evidence="8">
    <location>
        <begin position="88"/>
        <end position="106"/>
    </location>
</feature>
<evidence type="ECO:0000313" key="11">
    <source>
        <dbReference type="Proteomes" id="UP001138757"/>
    </source>
</evidence>
<dbReference type="InterPro" id="IPR017475">
    <property type="entry name" value="EPS_sugar_tfrase"/>
</dbReference>
<dbReference type="GO" id="GO:0016020">
    <property type="term" value="C:membrane"/>
    <property type="evidence" value="ECO:0007669"/>
    <property type="project" value="UniProtKB-SubCell"/>
</dbReference>
<dbReference type="Proteomes" id="UP001138757">
    <property type="component" value="Unassembled WGS sequence"/>
</dbReference>
<evidence type="ECO:0000256" key="5">
    <source>
        <dbReference type="ARBA" id="ARBA00022989"/>
    </source>
</evidence>
<evidence type="ECO:0000256" key="2">
    <source>
        <dbReference type="ARBA" id="ARBA00006464"/>
    </source>
</evidence>
<keyword evidence="3" id="KW-0808">Transferase</keyword>
<dbReference type="InterPro" id="IPR003362">
    <property type="entry name" value="Bact_transf"/>
</dbReference>
<dbReference type="NCBIfam" id="TIGR03025">
    <property type="entry name" value="EPS_sugtrans"/>
    <property type="match status" value="1"/>
</dbReference>
<comment type="caution">
    <text evidence="10">The sequence shown here is derived from an EMBL/GenBank/DDBJ whole genome shotgun (WGS) entry which is preliminary data.</text>
</comment>
<name>A0A9X1D9E0_9SPHN</name>
<evidence type="ECO:0000256" key="6">
    <source>
        <dbReference type="ARBA" id="ARBA00023136"/>
    </source>
</evidence>
<dbReference type="PANTHER" id="PTHR30576:SF0">
    <property type="entry name" value="UNDECAPRENYL-PHOSPHATE N-ACETYLGALACTOSAMINYL 1-PHOSPHATE TRANSFERASE-RELATED"/>
    <property type="match status" value="1"/>
</dbReference>
<comment type="similarity">
    <text evidence="2">Belongs to the bacterial sugar transferase family.</text>
</comment>
<evidence type="ECO:0000259" key="9">
    <source>
        <dbReference type="Pfam" id="PF02397"/>
    </source>
</evidence>
<evidence type="ECO:0000256" key="7">
    <source>
        <dbReference type="ARBA" id="ARBA00023169"/>
    </source>
</evidence>
<proteinExistence type="inferred from homology"/>
<dbReference type="GO" id="GO:0000271">
    <property type="term" value="P:polysaccharide biosynthetic process"/>
    <property type="evidence" value="ECO:0007669"/>
    <property type="project" value="UniProtKB-KW"/>
</dbReference>
<accession>A0A9X1D9E0</accession>
<evidence type="ECO:0000256" key="4">
    <source>
        <dbReference type="ARBA" id="ARBA00022692"/>
    </source>
</evidence>
<feature type="transmembrane region" description="Helical" evidence="8">
    <location>
        <begin position="112"/>
        <end position="131"/>
    </location>
</feature>
<dbReference type="AlphaFoldDB" id="A0A9X1D9E0"/>
<keyword evidence="11" id="KW-1185">Reference proteome</keyword>
<sequence length="453" mass="49304">MTAKPAPSKEVARLRLYILSILIDIMVLGLGFALANILVLHSLTGEPGKPHGLVMFAMIAPVYTLIAVNGGVYGIRMIGNRRASAAKAIWSLAQAAMLMLIIVYLGKVAEQLSRLTFLVGLLISAASLYIARLLIERIGIALLGEVPHITVLLVDGVDIETPREAWRIDAAAIGVDPAQRDAGMAERLAHGVGGAERVVVACPPDRIEAWRIALTALSAKGEILVPELRRFAPAKVSAFDDHPTIVVAGGPLLFRDRIVKRLLDLAIGVPAVLVLSPVLVAAAIAVKLSGPGPVFFRQQRIGKDGRPFMIFKFRTMHTALTDSAADKLTEKDDPRVSRVGAFLRRTSIDELPQLLNVLKGDMSIVGPRPHAPAAKAADSLYWEVDERYWARHCIKPGMTGLAQVRGHRGPTDRHEDLINRLQSDLEYVTNWSIWRDLRIIVATLGVLAHDNAF</sequence>
<keyword evidence="5 8" id="KW-1133">Transmembrane helix</keyword>
<keyword evidence="4 8" id="KW-0812">Transmembrane</keyword>
<gene>
    <name evidence="10" type="ORF">KK488_02030</name>
</gene>